<dbReference type="PANTHER" id="PTHR34220">
    <property type="entry name" value="SENSOR HISTIDINE KINASE YPDA"/>
    <property type="match status" value="1"/>
</dbReference>
<evidence type="ECO:0000256" key="1">
    <source>
        <dbReference type="SAM" id="Coils"/>
    </source>
</evidence>
<dbReference type="InterPro" id="IPR036890">
    <property type="entry name" value="HATPase_C_sf"/>
</dbReference>
<evidence type="ECO:0000313" key="6">
    <source>
        <dbReference type="Proteomes" id="UP000676246"/>
    </source>
</evidence>
<feature type="transmembrane region" description="Helical" evidence="2">
    <location>
        <begin position="107"/>
        <end position="127"/>
    </location>
</feature>
<keyword evidence="5" id="KW-0808">Transferase</keyword>
<feature type="domain" description="Signal transduction histidine kinase internal region" evidence="4">
    <location>
        <begin position="180"/>
        <end position="259"/>
    </location>
</feature>
<name>A0A940YBD9_9BURK</name>
<keyword evidence="2" id="KW-0812">Transmembrane</keyword>
<keyword evidence="1" id="KW-0175">Coiled coil</keyword>
<dbReference type="GO" id="GO:0000155">
    <property type="term" value="F:phosphorelay sensor kinase activity"/>
    <property type="evidence" value="ECO:0007669"/>
    <property type="project" value="InterPro"/>
</dbReference>
<dbReference type="Pfam" id="PF02518">
    <property type="entry name" value="HATPase_c"/>
    <property type="match status" value="1"/>
</dbReference>
<evidence type="ECO:0000259" key="4">
    <source>
        <dbReference type="Pfam" id="PF06580"/>
    </source>
</evidence>
<keyword evidence="2" id="KW-0472">Membrane</keyword>
<sequence length="376" mass="42095">MALDKQLLRRSWRAWTDSSLTRVGPIWLQWVWSLLFAALVALVFTVVAFATSPEAGLWTNGTAWRRTYGLNLLVSAVVATGIHLSFDVMTGLIGLARWRAWSDRRRAWVATAIAMGGTAWSWPLGVWLAGYRLTWFDGGGSPTNVSISWLVVLVLVSGLHWLYLENRRRIEAAERRAAEARLKLLQGQIEPHFLFNTLANVLSLLEADPPRARGMLEAFVDYLRSSFGGLRAEQHTLADEQRLLEAYLRVLGLRMEERLRWQIDIPAELAARPLPPLLLQPLVENAIHHGLEPKIDGGTVRVRAERDRDTLVLSVTDDGLGLDTPAARRPGQRSALQNLRERLQQTWGDDARLALQPQPGGGVRAEIRLPCPTAQP</sequence>
<feature type="domain" description="Histidine kinase/HSP90-like ATPase" evidence="3">
    <location>
        <begin position="278"/>
        <end position="371"/>
    </location>
</feature>
<dbReference type="EMBL" id="JAGQDD010000009">
    <property type="protein sequence ID" value="MBQ0931555.1"/>
    <property type="molecule type" value="Genomic_DNA"/>
</dbReference>
<feature type="coiled-coil region" evidence="1">
    <location>
        <begin position="163"/>
        <end position="190"/>
    </location>
</feature>
<feature type="transmembrane region" description="Helical" evidence="2">
    <location>
        <begin position="70"/>
        <end position="95"/>
    </location>
</feature>
<evidence type="ECO:0000259" key="3">
    <source>
        <dbReference type="Pfam" id="PF02518"/>
    </source>
</evidence>
<dbReference type="GO" id="GO:0016020">
    <property type="term" value="C:membrane"/>
    <property type="evidence" value="ECO:0007669"/>
    <property type="project" value="InterPro"/>
</dbReference>
<proteinExistence type="predicted"/>
<keyword evidence="2" id="KW-1133">Transmembrane helix</keyword>
<dbReference type="Pfam" id="PF06580">
    <property type="entry name" value="His_kinase"/>
    <property type="match status" value="1"/>
</dbReference>
<dbReference type="InterPro" id="IPR050640">
    <property type="entry name" value="Bact_2-comp_sensor_kinase"/>
</dbReference>
<organism evidence="5 6">
    <name type="scientific">Ideonella alba</name>
    <dbReference type="NCBI Taxonomy" id="2824118"/>
    <lineage>
        <taxon>Bacteria</taxon>
        <taxon>Pseudomonadati</taxon>
        <taxon>Pseudomonadota</taxon>
        <taxon>Betaproteobacteria</taxon>
        <taxon>Burkholderiales</taxon>
        <taxon>Sphaerotilaceae</taxon>
        <taxon>Ideonella</taxon>
    </lineage>
</organism>
<keyword evidence="6" id="KW-1185">Reference proteome</keyword>
<dbReference type="RefSeq" id="WP_210854529.1">
    <property type="nucleotide sequence ID" value="NZ_JAGQDD010000009.1"/>
</dbReference>
<dbReference type="InterPro" id="IPR003594">
    <property type="entry name" value="HATPase_dom"/>
</dbReference>
<dbReference type="SUPFAM" id="SSF55874">
    <property type="entry name" value="ATPase domain of HSP90 chaperone/DNA topoisomerase II/histidine kinase"/>
    <property type="match status" value="1"/>
</dbReference>
<comment type="caution">
    <text evidence="5">The sequence shown here is derived from an EMBL/GenBank/DDBJ whole genome shotgun (WGS) entry which is preliminary data.</text>
</comment>
<dbReference type="Gene3D" id="3.30.565.10">
    <property type="entry name" value="Histidine kinase-like ATPase, C-terminal domain"/>
    <property type="match status" value="1"/>
</dbReference>
<dbReference type="Proteomes" id="UP000676246">
    <property type="component" value="Unassembled WGS sequence"/>
</dbReference>
<dbReference type="AlphaFoldDB" id="A0A940YBD9"/>
<evidence type="ECO:0000313" key="5">
    <source>
        <dbReference type="EMBL" id="MBQ0931555.1"/>
    </source>
</evidence>
<accession>A0A940YBD9</accession>
<evidence type="ECO:0000256" key="2">
    <source>
        <dbReference type="SAM" id="Phobius"/>
    </source>
</evidence>
<reference evidence="5 6" key="1">
    <citation type="submission" date="2021-04" db="EMBL/GenBank/DDBJ databases">
        <title>The genome sequence of Ideonella sp. 3Y2.</title>
        <authorList>
            <person name="Liu Y."/>
        </authorList>
    </citation>
    <scope>NUCLEOTIDE SEQUENCE [LARGE SCALE GENOMIC DNA]</scope>
    <source>
        <strain evidence="5 6">3Y2</strain>
    </source>
</reference>
<feature type="transmembrane region" description="Helical" evidence="2">
    <location>
        <begin position="147"/>
        <end position="164"/>
    </location>
</feature>
<dbReference type="PANTHER" id="PTHR34220:SF9">
    <property type="entry name" value="SIGNAL TRANSDUCTION HISTIDINE KINASE INTERNAL REGION DOMAIN-CONTAINING PROTEIN"/>
    <property type="match status" value="1"/>
</dbReference>
<feature type="transmembrane region" description="Helical" evidence="2">
    <location>
        <begin position="30"/>
        <end position="50"/>
    </location>
</feature>
<dbReference type="InterPro" id="IPR010559">
    <property type="entry name" value="Sig_transdc_His_kin_internal"/>
</dbReference>
<gene>
    <name evidence="5" type="ORF">KAK03_13795</name>
</gene>
<keyword evidence="5" id="KW-0418">Kinase</keyword>
<protein>
    <submittedName>
        <fullName evidence="5">Histidine kinase</fullName>
    </submittedName>
</protein>